<name>A0ABM1F689_PRICU</name>
<evidence type="ECO:0000256" key="2">
    <source>
        <dbReference type="ARBA" id="ARBA00023034"/>
    </source>
</evidence>
<dbReference type="GeneID" id="106819900"/>
<evidence type="ECO:0000259" key="5">
    <source>
        <dbReference type="Pfam" id="PF25119"/>
    </source>
</evidence>
<reference evidence="7" key="1">
    <citation type="submission" date="2025-08" db="UniProtKB">
        <authorList>
            <consortium name="RefSeq"/>
        </authorList>
    </citation>
    <scope>IDENTIFICATION</scope>
</reference>
<keyword evidence="6" id="KW-1185">Reference proteome</keyword>
<comment type="subcellular location">
    <subcellularLocation>
        <location evidence="1">Golgi apparatus</location>
    </subcellularLocation>
</comment>
<dbReference type="Proteomes" id="UP000695022">
    <property type="component" value="Unplaced"/>
</dbReference>
<dbReference type="Pfam" id="PF12062">
    <property type="entry name" value="HSNSD-CE"/>
    <property type="match status" value="1"/>
</dbReference>
<dbReference type="RefSeq" id="XP_014679960.1">
    <property type="nucleotide sequence ID" value="XM_014824474.1"/>
</dbReference>
<feature type="region of interest" description="Disordered" evidence="3">
    <location>
        <begin position="60"/>
        <end position="81"/>
    </location>
</feature>
<feature type="domain" description="Heparan sulphate-N-deacetylase deacetylase" evidence="4">
    <location>
        <begin position="311"/>
        <end position="336"/>
    </location>
</feature>
<organism evidence="6 7">
    <name type="scientific">Priapulus caudatus</name>
    <name type="common">Priapulid worm</name>
    <dbReference type="NCBI Taxonomy" id="37621"/>
    <lineage>
        <taxon>Eukaryota</taxon>
        <taxon>Metazoa</taxon>
        <taxon>Ecdysozoa</taxon>
        <taxon>Scalidophora</taxon>
        <taxon>Priapulida</taxon>
        <taxon>Priapulimorpha</taxon>
        <taxon>Priapulimorphida</taxon>
        <taxon>Priapulidae</taxon>
        <taxon>Priapulus</taxon>
    </lineage>
</organism>
<evidence type="ECO:0000313" key="6">
    <source>
        <dbReference type="Proteomes" id="UP000695022"/>
    </source>
</evidence>
<proteinExistence type="predicted"/>
<keyword evidence="2" id="KW-0333">Golgi apparatus</keyword>
<protein>
    <submittedName>
        <fullName evidence="7">Bifunctional heparan sulfate N-deacetylase/N-sulfotransferase-like</fullName>
    </submittedName>
</protein>
<dbReference type="InterPro" id="IPR056793">
    <property type="entry name" value="HSNSD_N"/>
</dbReference>
<evidence type="ECO:0000259" key="4">
    <source>
        <dbReference type="Pfam" id="PF12062"/>
    </source>
</evidence>
<evidence type="ECO:0000256" key="3">
    <source>
        <dbReference type="SAM" id="MobiDB-lite"/>
    </source>
</evidence>
<dbReference type="Pfam" id="PF25119">
    <property type="entry name" value="HSNSD_N"/>
    <property type="match status" value="1"/>
</dbReference>
<gene>
    <name evidence="7" type="primary">LOC106819900</name>
</gene>
<sequence>MWPRSYVCAPLKMACRLNKRTSVARLLAAALIVGIAVPLLLYHVSGSRLRWTRTRSPEPPFLCHQEAPTRPRAANEHATGAGRPRVDARVLLFVETPLSELGRELRALLDWNRIRYRAEVAGRGALPALTSADRGRYAVFVFESAERYLAMERWNRDIVNMYCREYDVGVVLFATGAAASEPRRGVELQGFPMFATTGVPLRDYELNGYSSVLRVLRAGETHRGRLPARWTTFNANHSTYETVAHARAAWTDDAEGAGGGEMRAVVVEDKGFFDGIRRVWFGQGFGFWLHRPLLLDALSFLSHGKLSITLDRYMLVDIDDIFVGEKSRRMTREDVKPPVAGGDGGVRDAAIVSKLHRCVSRQTKKSRRDLR</sequence>
<feature type="domain" description="Heparan sulfate-N-deacetylase N-terminal" evidence="5">
    <location>
        <begin position="87"/>
        <end position="301"/>
    </location>
</feature>
<evidence type="ECO:0000313" key="7">
    <source>
        <dbReference type="RefSeq" id="XP_014679960.1"/>
    </source>
</evidence>
<evidence type="ECO:0000256" key="1">
    <source>
        <dbReference type="ARBA" id="ARBA00004555"/>
    </source>
</evidence>
<dbReference type="InterPro" id="IPR021930">
    <property type="entry name" value="Heparan_SO4_deacetylase_dom"/>
</dbReference>
<accession>A0ABM1F689</accession>